<protein>
    <submittedName>
        <fullName evidence="1">Uncharacterized protein</fullName>
    </submittedName>
</protein>
<dbReference type="Proteomes" id="UP000192660">
    <property type="component" value="Unassembled WGS sequence"/>
</dbReference>
<dbReference type="EMBL" id="FWWY01000002">
    <property type="protein sequence ID" value="SMC08087.1"/>
    <property type="molecule type" value="Genomic_DNA"/>
</dbReference>
<name>A0A1W1WP52_SULTA</name>
<proteinExistence type="predicted"/>
<dbReference type="RefSeq" id="WP_084662121.1">
    <property type="nucleotide sequence ID" value="NZ_FWWY01000002.1"/>
</dbReference>
<organism evidence="1 2">
    <name type="scientific">Sulfobacillus thermosulfidooxidans (strain DSM 9293 / VKM B-1269 / AT-1)</name>
    <dbReference type="NCBI Taxonomy" id="929705"/>
    <lineage>
        <taxon>Bacteria</taxon>
        <taxon>Bacillati</taxon>
        <taxon>Bacillota</taxon>
        <taxon>Clostridia</taxon>
        <taxon>Eubacteriales</taxon>
        <taxon>Clostridiales Family XVII. Incertae Sedis</taxon>
        <taxon>Sulfobacillus</taxon>
    </lineage>
</organism>
<accession>A0A1W1WP52</accession>
<keyword evidence="2" id="KW-1185">Reference proteome</keyword>
<evidence type="ECO:0000313" key="2">
    <source>
        <dbReference type="Proteomes" id="UP000192660"/>
    </source>
</evidence>
<dbReference type="AlphaFoldDB" id="A0A1W1WP52"/>
<sequence length="60" mass="7064">MKTRFPDSQESALYRLEITYLDAQNRPVNRGQAVAVRRRVIDGQGRIVTEKIRHKISRIR</sequence>
<gene>
    <name evidence="1" type="ORF">SAMN00768000_3641</name>
</gene>
<evidence type="ECO:0000313" key="1">
    <source>
        <dbReference type="EMBL" id="SMC08087.1"/>
    </source>
</evidence>
<reference evidence="2" key="1">
    <citation type="submission" date="2017-04" db="EMBL/GenBank/DDBJ databases">
        <authorList>
            <person name="Varghese N."/>
            <person name="Submissions S."/>
        </authorList>
    </citation>
    <scope>NUCLEOTIDE SEQUENCE [LARGE SCALE GENOMIC DNA]</scope>
    <source>
        <strain evidence="2">DSM 9293</strain>
    </source>
</reference>